<name>W1P8L6_AMBTC</name>
<feature type="region of interest" description="Disordered" evidence="1">
    <location>
        <begin position="1"/>
        <end position="24"/>
    </location>
</feature>
<dbReference type="PANTHER" id="PTHR14386">
    <property type="entry name" value="PROTEIN FAM204A"/>
    <property type="match status" value="1"/>
</dbReference>
<keyword evidence="3" id="KW-1185">Reference proteome</keyword>
<feature type="compositionally biased region" description="Basic residues" evidence="1">
    <location>
        <begin position="56"/>
        <end position="65"/>
    </location>
</feature>
<dbReference type="AlphaFoldDB" id="W1P8L6"/>
<dbReference type="HOGENOM" id="CLU_2336455_0_0_1"/>
<feature type="region of interest" description="Disordered" evidence="1">
    <location>
        <begin position="56"/>
        <end position="76"/>
    </location>
</feature>
<evidence type="ECO:0000256" key="1">
    <source>
        <dbReference type="SAM" id="MobiDB-lite"/>
    </source>
</evidence>
<dbReference type="InterPro" id="IPR037690">
    <property type="entry name" value="FAM204A"/>
</dbReference>
<reference evidence="3" key="1">
    <citation type="journal article" date="2013" name="Science">
        <title>The Amborella genome and the evolution of flowering plants.</title>
        <authorList>
            <consortium name="Amborella Genome Project"/>
        </authorList>
    </citation>
    <scope>NUCLEOTIDE SEQUENCE [LARGE SCALE GENOMIC DNA]</scope>
</reference>
<sequence length="98" mass="10721">MEDEERREAAMAAASALQPNFQSSSVTEDQLAKLKELRRRRLQIKASAAKSRTLKNLKGASKHKFISQESQTRSAGALAETLSASTVEGTCIKEQINS</sequence>
<dbReference type="EMBL" id="KI394313">
    <property type="protein sequence ID" value="ERN04024.1"/>
    <property type="molecule type" value="Genomic_DNA"/>
</dbReference>
<evidence type="ECO:0000313" key="2">
    <source>
        <dbReference type="EMBL" id="ERN04024.1"/>
    </source>
</evidence>
<organism evidence="2 3">
    <name type="scientific">Amborella trichopoda</name>
    <dbReference type="NCBI Taxonomy" id="13333"/>
    <lineage>
        <taxon>Eukaryota</taxon>
        <taxon>Viridiplantae</taxon>
        <taxon>Streptophyta</taxon>
        <taxon>Embryophyta</taxon>
        <taxon>Tracheophyta</taxon>
        <taxon>Spermatophyta</taxon>
        <taxon>Magnoliopsida</taxon>
        <taxon>Amborellales</taxon>
        <taxon>Amborellaceae</taxon>
        <taxon>Amborella</taxon>
    </lineage>
</organism>
<dbReference type="Gramene" id="ERN04024">
    <property type="protein sequence ID" value="ERN04024"/>
    <property type="gene ID" value="AMTR_s00079p00174970"/>
</dbReference>
<gene>
    <name evidence="2" type="ORF">AMTR_s00079p00174970</name>
</gene>
<proteinExistence type="predicted"/>
<dbReference type="PANTHER" id="PTHR14386:SF2">
    <property type="entry name" value="PROTEIN FAM204A"/>
    <property type="match status" value="1"/>
</dbReference>
<evidence type="ECO:0000313" key="3">
    <source>
        <dbReference type="Proteomes" id="UP000017836"/>
    </source>
</evidence>
<protein>
    <submittedName>
        <fullName evidence="2">Uncharacterized protein</fullName>
    </submittedName>
</protein>
<accession>W1P8L6</accession>
<dbReference type="Proteomes" id="UP000017836">
    <property type="component" value="Unassembled WGS sequence"/>
</dbReference>